<keyword evidence="1" id="KW-1133">Transmembrane helix</keyword>
<evidence type="ECO:0000313" key="3">
    <source>
        <dbReference type="Proteomes" id="UP000000763"/>
    </source>
</evidence>
<accession>Q69NJ3</accession>
<feature type="transmembrane region" description="Helical" evidence="1">
    <location>
        <begin position="60"/>
        <end position="82"/>
    </location>
</feature>
<name>Q69NJ3_ORYSJ</name>
<evidence type="ECO:0000313" key="2">
    <source>
        <dbReference type="EMBL" id="BAD33734.1"/>
    </source>
</evidence>
<dbReference type="Proteomes" id="UP000000763">
    <property type="component" value="Chromosome 9"/>
</dbReference>
<organism evidence="2 3">
    <name type="scientific">Oryza sativa subsp. japonica</name>
    <name type="common">Rice</name>
    <dbReference type="NCBI Taxonomy" id="39947"/>
    <lineage>
        <taxon>Eukaryota</taxon>
        <taxon>Viridiplantae</taxon>
        <taxon>Streptophyta</taxon>
        <taxon>Embryophyta</taxon>
        <taxon>Tracheophyta</taxon>
        <taxon>Spermatophyta</taxon>
        <taxon>Magnoliopsida</taxon>
        <taxon>Liliopsida</taxon>
        <taxon>Poales</taxon>
        <taxon>Poaceae</taxon>
        <taxon>BOP clade</taxon>
        <taxon>Oryzoideae</taxon>
        <taxon>Oryzeae</taxon>
        <taxon>Oryzinae</taxon>
        <taxon>Oryza</taxon>
        <taxon>Oryza sativa</taxon>
    </lineage>
</organism>
<dbReference type="EMBL" id="AP005679">
    <property type="protein sequence ID" value="BAD33734.1"/>
    <property type="molecule type" value="Genomic_DNA"/>
</dbReference>
<proteinExistence type="predicted"/>
<reference evidence="3" key="2">
    <citation type="journal article" date="2008" name="Nucleic Acids Res.">
        <title>The rice annotation project database (RAP-DB): 2008 update.</title>
        <authorList>
            <consortium name="The rice annotation project (RAP)"/>
        </authorList>
    </citation>
    <scope>GENOME REANNOTATION</scope>
    <source>
        <strain evidence="3">cv. Nipponbare</strain>
    </source>
</reference>
<dbReference type="AlphaFoldDB" id="Q69NJ3"/>
<reference evidence="3" key="1">
    <citation type="journal article" date="2005" name="Nature">
        <title>The map-based sequence of the rice genome.</title>
        <authorList>
            <consortium name="International rice genome sequencing project (IRGSP)"/>
            <person name="Matsumoto T."/>
            <person name="Wu J."/>
            <person name="Kanamori H."/>
            <person name="Katayose Y."/>
            <person name="Fujisawa M."/>
            <person name="Namiki N."/>
            <person name="Mizuno H."/>
            <person name="Yamamoto K."/>
            <person name="Antonio B.A."/>
            <person name="Baba T."/>
            <person name="Sakata K."/>
            <person name="Nagamura Y."/>
            <person name="Aoki H."/>
            <person name="Arikawa K."/>
            <person name="Arita K."/>
            <person name="Bito T."/>
            <person name="Chiden Y."/>
            <person name="Fujitsuka N."/>
            <person name="Fukunaka R."/>
            <person name="Hamada M."/>
            <person name="Harada C."/>
            <person name="Hayashi A."/>
            <person name="Hijishita S."/>
            <person name="Honda M."/>
            <person name="Hosokawa S."/>
            <person name="Ichikawa Y."/>
            <person name="Idonuma A."/>
            <person name="Iijima M."/>
            <person name="Ikeda M."/>
            <person name="Ikeno M."/>
            <person name="Ito K."/>
            <person name="Ito S."/>
            <person name="Ito T."/>
            <person name="Ito Y."/>
            <person name="Ito Y."/>
            <person name="Iwabuchi A."/>
            <person name="Kamiya K."/>
            <person name="Karasawa W."/>
            <person name="Kurita K."/>
            <person name="Katagiri S."/>
            <person name="Kikuta A."/>
            <person name="Kobayashi H."/>
            <person name="Kobayashi N."/>
            <person name="Machita K."/>
            <person name="Maehara T."/>
            <person name="Masukawa M."/>
            <person name="Mizubayashi T."/>
            <person name="Mukai Y."/>
            <person name="Nagasaki H."/>
            <person name="Nagata Y."/>
            <person name="Naito S."/>
            <person name="Nakashima M."/>
            <person name="Nakama Y."/>
            <person name="Nakamichi Y."/>
            <person name="Nakamura M."/>
            <person name="Meguro A."/>
            <person name="Negishi M."/>
            <person name="Ohta I."/>
            <person name="Ohta T."/>
            <person name="Okamoto M."/>
            <person name="Ono N."/>
            <person name="Saji S."/>
            <person name="Sakaguchi M."/>
            <person name="Sakai K."/>
            <person name="Shibata M."/>
            <person name="Shimokawa T."/>
            <person name="Song J."/>
            <person name="Takazaki Y."/>
            <person name="Terasawa K."/>
            <person name="Tsugane M."/>
            <person name="Tsuji K."/>
            <person name="Ueda S."/>
            <person name="Waki K."/>
            <person name="Yamagata H."/>
            <person name="Yamamoto M."/>
            <person name="Yamamoto S."/>
            <person name="Yamane H."/>
            <person name="Yoshiki S."/>
            <person name="Yoshihara R."/>
            <person name="Yukawa K."/>
            <person name="Zhong H."/>
            <person name="Yano M."/>
            <person name="Yuan Q."/>
            <person name="Ouyang S."/>
            <person name="Liu J."/>
            <person name="Jones K.M."/>
            <person name="Gansberger K."/>
            <person name="Moffat K."/>
            <person name="Hill J."/>
            <person name="Bera J."/>
            <person name="Fadrosh D."/>
            <person name="Jin S."/>
            <person name="Johri S."/>
            <person name="Kim M."/>
            <person name="Overton L."/>
            <person name="Reardon M."/>
            <person name="Tsitrin T."/>
            <person name="Vuong H."/>
            <person name="Weaver B."/>
            <person name="Ciecko A."/>
            <person name="Tallon L."/>
            <person name="Jackson J."/>
            <person name="Pai G."/>
            <person name="Aken S.V."/>
            <person name="Utterback T."/>
            <person name="Reidmuller S."/>
            <person name="Feldblyum T."/>
            <person name="Hsiao J."/>
            <person name="Zismann V."/>
            <person name="Iobst S."/>
            <person name="de Vazeille A.R."/>
            <person name="Buell C.R."/>
            <person name="Ying K."/>
            <person name="Li Y."/>
            <person name="Lu T."/>
            <person name="Huang Y."/>
            <person name="Zhao Q."/>
            <person name="Feng Q."/>
            <person name="Zhang L."/>
            <person name="Zhu J."/>
            <person name="Weng Q."/>
            <person name="Mu J."/>
            <person name="Lu Y."/>
            <person name="Fan D."/>
            <person name="Liu Y."/>
            <person name="Guan J."/>
            <person name="Zhang Y."/>
            <person name="Yu S."/>
            <person name="Liu X."/>
            <person name="Zhang Y."/>
            <person name="Hong G."/>
            <person name="Han B."/>
            <person name="Choisne N."/>
            <person name="Demange N."/>
            <person name="Orjeda G."/>
            <person name="Samain S."/>
            <person name="Cattolico L."/>
            <person name="Pelletier E."/>
            <person name="Couloux A."/>
            <person name="Segurens B."/>
            <person name="Wincker P."/>
            <person name="D'Hont A."/>
            <person name="Scarpelli C."/>
            <person name="Weissenbach J."/>
            <person name="Salanoubat M."/>
            <person name="Quetier F."/>
            <person name="Yu Y."/>
            <person name="Kim H.R."/>
            <person name="Rambo T."/>
            <person name="Currie J."/>
            <person name="Collura K."/>
            <person name="Luo M."/>
            <person name="Yang T."/>
            <person name="Ammiraju J.S.S."/>
            <person name="Engler F."/>
            <person name="Soderlund C."/>
            <person name="Wing R.A."/>
            <person name="Palmer L.E."/>
            <person name="de la Bastide M."/>
            <person name="Spiegel L."/>
            <person name="Nascimento L."/>
            <person name="Zutavern T."/>
            <person name="O'Shaughnessy A."/>
            <person name="Dike S."/>
            <person name="Dedhia N."/>
            <person name="Preston R."/>
            <person name="Balija V."/>
            <person name="McCombie W.R."/>
            <person name="Chow T."/>
            <person name="Chen H."/>
            <person name="Chung M."/>
            <person name="Chen C."/>
            <person name="Shaw J."/>
            <person name="Wu H."/>
            <person name="Hsiao K."/>
            <person name="Chao Y."/>
            <person name="Chu M."/>
            <person name="Cheng C."/>
            <person name="Hour A."/>
            <person name="Lee P."/>
            <person name="Lin S."/>
            <person name="Lin Y."/>
            <person name="Liou J."/>
            <person name="Liu S."/>
            <person name="Hsing Y."/>
            <person name="Raghuvanshi S."/>
            <person name="Mohanty A."/>
            <person name="Bharti A.K."/>
            <person name="Gaur A."/>
            <person name="Gupta V."/>
            <person name="Kumar D."/>
            <person name="Ravi V."/>
            <person name="Vij S."/>
            <person name="Kapur A."/>
            <person name="Khurana P."/>
            <person name="Khurana P."/>
            <person name="Khurana J.P."/>
            <person name="Tyagi A.K."/>
            <person name="Gaikwad K."/>
            <person name="Singh A."/>
            <person name="Dalal V."/>
            <person name="Srivastava S."/>
            <person name="Dixit A."/>
            <person name="Pal A.K."/>
            <person name="Ghazi I.A."/>
            <person name="Yadav M."/>
            <person name="Pandit A."/>
            <person name="Bhargava A."/>
            <person name="Sureshbabu K."/>
            <person name="Batra K."/>
            <person name="Sharma T.R."/>
            <person name="Mohapatra T."/>
            <person name="Singh N.K."/>
            <person name="Messing J."/>
            <person name="Nelson A.B."/>
            <person name="Fuks G."/>
            <person name="Kavchok S."/>
            <person name="Keizer G."/>
            <person name="Linton E."/>
            <person name="Llaca V."/>
            <person name="Song R."/>
            <person name="Tanyolac B."/>
            <person name="Young S."/>
            <person name="Ho-Il K."/>
            <person name="Hahn J.H."/>
            <person name="Sangsakoo G."/>
            <person name="Vanavichit A."/>
            <person name="de Mattos Luiz.A.T."/>
            <person name="Zimmer P.D."/>
            <person name="Malone G."/>
            <person name="Dellagostin O."/>
            <person name="de Oliveira A.C."/>
            <person name="Bevan M."/>
            <person name="Bancroft I."/>
            <person name="Minx P."/>
            <person name="Cordum H."/>
            <person name="Wilson R."/>
            <person name="Cheng Z."/>
            <person name="Jin W."/>
            <person name="Jiang J."/>
            <person name="Leong S.A."/>
            <person name="Iwama H."/>
            <person name="Gojobori T."/>
            <person name="Itoh T."/>
            <person name="Niimura Y."/>
            <person name="Fujii Y."/>
            <person name="Habara T."/>
            <person name="Sakai H."/>
            <person name="Sato Y."/>
            <person name="Wilson G."/>
            <person name="Kumar K."/>
            <person name="McCouch S."/>
            <person name="Juretic N."/>
            <person name="Hoen D."/>
            <person name="Wright S."/>
            <person name="Bruskiewich R."/>
            <person name="Bureau T."/>
            <person name="Miyao A."/>
            <person name="Hirochika H."/>
            <person name="Nishikawa T."/>
            <person name="Kadowaki K."/>
            <person name="Sugiura M."/>
            <person name="Burr B."/>
            <person name="Sasaki T."/>
        </authorList>
    </citation>
    <scope>NUCLEOTIDE SEQUENCE [LARGE SCALE GENOMIC DNA]</scope>
    <source>
        <strain evidence="3">cv. Nipponbare</strain>
    </source>
</reference>
<feature type="transmembrane region" description="Helical" evidence="1">
    <location>
        <begin position="32"/>
        <end position="54"/>
    </location>
</feature>
<protein>
    <submittedName>
        <fullName evidence="2">Uncharacterized protein</fullName>
    </submittedName>
</protein>
<sequence length="111" mass="12244">MADQQNLMSSPKRLKTKEEKVQEQMMTVRKGLVIGTVAMLCVGVVSVLLVIRHTRILDKIVFSGMAVFCFVCAATAMGCYLLDGPMYFHSIDNAGSVLHEPPQLPPQMDLC</sequence>
<gene>
    <name evidence="2" type="primary">OJ1210_A07.6</name>
</gene>
<keyword evidence="1" id="KW-0472">Membrane</keyword>
<evidence type="ECO:0000256" key="1">
    <source>
        <dbReference type="SAM" id="Phobius"/>
    </source>
</evidence>
<keyword evidence="1" id="KW-0812">Transmembrane</keyword>